<keyword evidence="1" id="KW-0812">Transmembrane</keyword>
<reference evidence="3" key="1">
    <citation type="submission" date="2016-10" db="EMBL/GenBank/DDBJ databases">
        <authorList>
            <person name="Varghese N."/>
        </authorList>
    </citation>
    <scope>NUCLEOTIDE SEQUENCE [LARGE SCALE GENOMIC DNA]</scope>
    <source>
        <strain evidence="3">HL 19</strain>
    </source>
</reference>
<gene>
    <name evidence="2" type="ORF">SAMN05661077_1092</name>
</gene>
<keyword evidence="3" id="KW-1185">Reference proteome</keyword>
<evidence type="ECO:0000313" key="3">
    <source>
        <dbReference type="Proteomes" id="UP000183104"/>
    </source>
</evidence>
<accession>A0A1G5CKM1</accession>
<evidence type="ECO:0000313" key="2">
    <source>
        <dbReference type="EMBL" id="SCY02810.1"/>
    </source>
</evidence>
<keyword evidence="1" id="KW-0472">Membrane</keyword>
<dbReference type="RefSeq" id="WP_156344092.1">
    <property type="nucleotide sequence ID" value="NZ_FMUN01000002.1"/>
</dbReference>
<keyword evidence="1" id="KW-1133">Transmembrane helix</keyword>
<dbReference type="AlphaFoldDB" id="A0A1G5CKM1"/>
<dbReference type="Proteomes" id="UP000183104">
    <property type="component" value="Unassembled WGS sequence"/>
</dbReference>
<sequence length="53" mass="5380">MWQAKTGFYGACAGGVVLFMAAGYLWVGPAAAAGPPVLLGALGLGLLLRCFHD</sequence>
<organism evidence="2 3">
    <name type="scientific">Thiohalorhabdus denitrificans</name>
    <dbReference type="NCBI Taxonomy" id="381306"/>
    <lineage>
        <taxon>Bacteria</taxon>
        <taxon>Pseudomonadati</taxon>
        <taxon>Pseudomonadota</taxon>
        <taxon>Gammaproteobacteria</taxon>
        <taxon>Thiohalorhabdales</taxon>
        <taxon>Thiohalorhabdaceae</taxon>
        <taxon>Thiohalorhabdus</taxon>
    </lineage>
</organism>
<protein>
    <submittedName>
        <fullName evidence="2">Uncharacterized protein</fullName>
    </submittedName>
</protein>
<feature type="transmembrane region" description="Helical" evidence="1">
    <location>
        <begin position="7"/>
        <end position="27"/>
    </location>
</feature>
<name>A0A1G5CKM1_9GAMM</name>
<proteinExistence type="predicted"/>
<dbReference type="EMBL" id="FMUN01000002">
    <property type="protein sequence ID" value="SCY02810.1"/>
    <property type="molecule type" value="Genomic_DNA"/>
</dbReference>
<evidence type="ECO:0000256" key="1">
    <source>
        <dbReference type="SAM" id="Phobius"/>
    </source>
</evidence>
<feature type="transmembrane region" description="Helical" evidence="1">
    <location>
        <begin position="33"/>
        <end position="51"/>
    </location>
</feature>